<comment type="caution">
    <text evidence="9">The sequence shown here is derived from an EMBL/GenBank/DDBJ whole genome shotgun (WGS) entry which is preliminary data.</text>
</comment>
<evidence type="ECO:0000259" key="8">
    <source>
        <dbReference type="PROSITE" id="PS52029"/>
    </source>
</evidence>
<dbReference type="PROSITE" id="PS52029">
    <property type="entry name" value="LD_TPASE"/>
    <property type="match status" value="1"/>
</dbReference>
<proteinExistence type="predicted"/>
<feature type="compositionally biased region" description="Acidic residues" evidence="7">
    <location>
        <begin position="59"/>
        <end position="70"/>
    </location>
</feature>
<feature type="domain" description="L,D-TPase catalytic" evidence="8">
    <location>
        <begin position="592"/>
        <end position="714"/>
    </location>
</feature>
<dbReference type="GO" id="GO:0016740">
    <property type="term" value="F:transferase activity"/>
    <property type="evidence" value="ECO:0007669"/>
    <property type="project" value="UniProtKB-KW"/>
</dbReference>
<dbReference type="Gene3D" id="2.40.440.10">
    <property type="entry name" value="L,D-transpeptidase catalytic domain-like"/>
    <property type="match status" value="1"/>
</dbReference>
<feature type="compositionally biased region" description="Basic and acidic residues" evidence="7">
    <location>
        <begin position="71"/>
        <end position="89"/>
    </location>
</feature>
<feature type="region of interest" description="Disordered" evidence="7">
    <location>
        <begin position="32"/>
        <end position="163"/>
    </location>
</feature>
<dbReference type="Pfam" id="PF03734">
    <property type="entry name" value="YkuD"/>
    <property type="match status" value="1"/>
</dbReference>
<dbReference type="PANTHER" id="PTHR30582">
    <property type="entry name" value="L,D-TRANSPEPTIDASE"/>
    <property type="match status" value="1"/>
</dbReference>
<feature type="active site" description="Nucleophile" evidence="6">
    <location>
        <position position="690"/>
    </location>
</feature>
<gene>
    <name evidence="9" type="ORF">DIW15_04100</name>
</gene>
<dbReference type="GO" id="GO:0018104">
    <property type="term" value="P:peptidoglycan-protein cross-linking"/>
    <property type="evidence" value="ECO:0007669"/>
    <property type="project" value="TreeGrafter"/>
</dbReference>
<dbReference type="InterPro" id="IPR050979">
    <property type="entry name" value="LD-transpeptidase"/>
</dbReference>
<sequence length="714" mass="81997">MNYKSRLFKGILFLTTFLMINQPVMIIADTTNDNVKTEQNSDSKKTDKNDHDQSNERESESDEGSSEEYIDESRDKQENDQSKEQNDSHDSEDEVSDENQDGKNTSIDSENSNVDNSEDKKDSTSDTIDDEGKEEEQVNDDQSDGESEDSKLDEESTSEDSDKIKKANELLELNKNIIPVATPYQLRLKDKQVKVYDLPGYREDKKQVQNLNMAELTKMPLTIKYQDTSTENKYVQIFKSDSDEAIGWVNEDNALMVLQGSWIRENLYVRINSNNSDIYQGFNWAIRRKSTDVFNKGYKVTGKYEHINGITYYSLYDSNGKWDGYVNSKDVVDIGSAQGPWIADKRYVSVTSNKAVIRRGFTSGKTVGGNHYLKTYLVKGRYNHINGITYYSLYEDSKWIGYIDSKFVTTADGRQGIWIRNNIYVIVNGNYKTYSNFSWKTRLSSKTVKNKTYKVKGEYHHMNGYTYYSLYDINNKWQGYINSNATANVDGAQGKWIHENKKVIIHGKNYQVYQNFQWEVRQSGSQVYNKVYTVKGKYHHMNGYTYYSLYNEKGQWQGYINSNGTKNSTGWYTSNGMIYLENGKRYGLRNGNFILVSLAKQRTWGVKGGKTIVDTPIISGKPGSPTVTGNFKIEWGKTRNTYLIGANYRSHVSYWIPFTSDNMYGIHDSSWQWNGYGGNLYKLGFGSHGCVNTPISAMRTLYDAFPKGTQVIVY</sequence>
<evidence type="ECO:0000256" key="6">
    <source>
        <dbReference type="PROSITE-ProRule" id="PRU01373"/>
    </source>
</evidence>
<dbReference type="InterPro" id="IPR038063">
    <property type="entry name" value="Transpep_catalytic_dom"/>
</dbReference>
<organism evidence="9 10">
    <name type="scientific">Bavariicoccus seileri</name>
    <dbReference type="NCBI Taxonomy" id="549685"/>
    <lineage>
        <taxon>Bacteria</taxon>
        <taxon>Bacillati</taxon>
        <taxon>Bacillota</taxon>
        <taxon>Bacilli</taxon>
        <taxon>Lactobacillales</taxon>
        <taxon>Enterococcaceae</taxon>
        <taxon>Bavariicoccus</taxon>
    </lineage>
</organism>
<evidence type="ECO:0000256" key="3">
    <source>
        <dbReference type="ARBA" id="ARBA00022960"/>
    </source>
</evidence>
<feature type="compositionally biased region" description="Polar residues" evidence="7">
    <location>
        <begin position="102"/>
        <end position="114"/>
    </location>
</feature>
<evidence type="ECO:0000256" key="1">
    <source>
        <dbReference type="ARBA" id="ARBA00004752"/>
    </source>
</evidence>
<feature type="active site" description="Proton donor/acceptor" evidence="6">
    <location>
        <position position="667"/>
    </location>
</feature>
<evidence type="ECO:0000256" key="4">
    <source>
        <dbReference type="ARBA" id="ARBA00022984"/>
    </source>
</evidence>
<feature type="compositionally biased region" description="Acidic residues" evidence="7">
    <location>
        <begin position="90"/>
        <end position="99"/>
    </location>
</feature>
<dbReference type="STRING" id="1121105.GCA_000421665_00364"/>
<keyword evidence="5 6" id="KW-0961">Cell wall biogenesis/degradation</keyword>
<comment type="pathway">
    <text evidence="1 6">Cell wall biogenesis; peptidoglycan biosynthesis.</text>
</comment>
<name>A0A3D4S5X8_9ENTE</name>
<dbReference type="GO" id="GO:0071972">
    <property type="term" value="F:peptidoglycan L,D-transpeptidase activity"/>
    <property type="evidence" value="ECO:0007669"/>
    <property type="project" value="TreeGrafter"/>
</dbReference>
<feature type="compositionally biased region" description="Acidic residues" evidence="7">
    <location>
        <begin position="127"/>
        <end position="147"/>
    </location>
</feature>
<keyword evidence="2" id="KW-0808">Transferase</keyword>
<feature type="compositionally biased region" description="Basic and acidic residues" evidence="7">
    <location>
        <begin position="148"/>
        <end position="163"/>
    </location>
</feature>
<dbReference type="EMBL" id="DQHO01000027">
    <property type="protein sequence ID" value="HCS93872.1"/>
    <property type="molecule type" value="Genomic_DNA"/>
</dbReference>
<evidence type="ECO:0000256" key="5">
    <source>
        <dbReference type="ARBA" id="ARBA00023316"/>
    </source>
</evidence>
<dbReference type="RefSeq" id="WP_022795659.1">
    <property type="nucleotide sequence ID" value="NZ_JBQDSL010000009.1"/>
</dbReference>
<evidence type="ECO:0000256" key="2">
    <source>
        <dbReference type="ARBA" id="ARBA00022679"/>
    </source>
</evidence>
<dbReference type="InterPro" id="IPR005490">
    <property type="entry name" value="LD_TPept_cat_dom"/>
</dbReference>
<reference evidence="9 10" key="1">
    <citation type="journal article" date="2018" name="Nat. Biotechnol.">
        <title>A standardized bacterial taxonomy based on genome phylogeny substantially revises the tree of life.</title>
        <authorList>
            <person name="Parks D.H."/>
            <person name="Chuvochina M."/>
            <person name="Waite D.W."/>
            <person name="Rinke C."/>
            <person name="Skarshewski A."/>
            <person name="Chaumeil P.A."/>
            <person name="Hugenholtz P."/>
        </authorList>
    </citation>
    <scope>NUCLEOTIDE SEQUENCE [LARGE SCALE GENOMIC DNA]</scope>
    <source>
        <strain evidence="9">UBA11306</strain>
    </source>
</reference>
<dbReference type="SUPFAM" id="SSF141523">
    <property type="entry name" value="L,D-transpeptidase catalytic domain-like"/>
    <property type="match status" value="1"/>
</dbReference>
<accession>A0A3D4S5X8</accession>
<feature type="compositionally biased region" description="Basic and acidic residues" evidence="7">
    <location>
        <begin position="35"/>
        <end position="58"/>
    </location>
</feature>
<dbReference type="CDD" id="cd16913">
    <property type="entry name" value="YkuD_like"/>
    <property type="match status" value="1"/>
</dbReference>
<dbReference type="PANTHER" id="PTHR30582:SF33">
    <property type="entry name" value="EXPORTED PROTEIN"/>
    <property type="match status" value="1"/>
</dbReference>
<dbReference type="GO" id="GO:0008360">
    <property type="term" value="P:regulation of cell shape"/>
    <property type="evidence" value="ECO:0007669"/>
    <property type="project" value="UniProtKB-UniRule"/>
</dbReference>
<dbReference type="AlphaFoldDB" id="A0A3D4S5X8"/>
<keyword evidence="4 6" id="KW-0573">Peptidoglycan synthesis</keyword>
<protein>
    <recommendedName>
        <fullName evidence="8">L,D-TPase catalytic domain-containing protein</fullName>
    </recommendedName>
</protein>
<keyword evidence="3 6" id="KW-0133">Cell shape</keyword>
<dbReference type="GO" id="GO:0071555">
    <property type="term" value="P:cell wall organization"/>
    <property type="evidence" value="ECO:0007669"/>
    <property type="project" value="UniProtKB-UniRule"/>
</dbReference>
<evidence type="ECO:0000313" key="9">
    <source>
        <dbReference type="EMBL" id="HCS93872.1"/>
    </source>
</evidence>
<evidence type="ECO:0000256" key="7">
    <source>
        <dbReference type="SAM" id="MobiDB-lite"/>
    </source>
</evidence>
<dbReference type="UniPathway" id="UPA00219"/>
<evidence type="ECO:0000313" key="10">
    <source>
        <dbReference type="Proteomes" id="UP000262195"/>
    </source>
</evidence>
<dbReference type="GO" id="GO:0005576">
    <property type="term" value="C:extracellular region"/>
    <property type="evidence" value="ECO:0007669"/>
    <property type="project" value="TreeGrafter"/>
</dbReference>
<dbReference type="Proteomes" id="UP000262195">
    <property type="component" value="Unassembled WGS sequence"/>
</dbReference>